<dbReference type="PRINTS" id="PR00037">
    <property type="entry name" value="HTHLACR"/>
</dbReference>
<proteinExistence type="predicted"/>
<name>A0A1Q2CBM7_9ACTN</name>
<dbReference type="InterPro" id="IPR036388">
    <property type="entry name" value="WH-like_DNA-bd_sf"/>
</dbReference>
<reference evidence="8 9" key="1">
    <citation type="journal article" date="2016" name="Int. J. Syst. Evol. Microbiol.">
        <title>Tessaracoccus flavus sp. nov., isolated from the drainage system of a lindane-producing factory.</title>
        <authorList>
            <person name="Kumari R."/>
            <person name="Singh P."/>
            <person name="Schumann P."/>
            <person name="Lal R."/>
        </authorList>
    </citation>
    <scope>NUCLEOTIDE SEQUENCE [LARGE SCALE GENOMIC DNA]</scope>
    <source>
        <strain evidence="8 9">RP1T</strain>
    </source>
</reference>
<dbReference type="Proteomes" id="UP000188324">
    <property type="component" value="Chromosome"/>
</dbReference>
<evidence type="ECO:0000256" key="1">
    <source>
        <dbReference type="ARBA" id="ARBA00021390"/>
    </source>
</evidence>
<dbReference type="SMART" id="SM01134">
    <property type="entry name" value="DeoRC"/>
    <property type="match status" value="1"/>
</dbReference>
<feature type="domain" description="HTH deoR-type" evidence="7">
    <location>
        <begin position="6"/>
        <end position="61"/>
    </location>
</feature>
<dbReference type="InterPro" id="IPR018356">
    <property type="entry name" value="Tscrpt_reg_HTH_DeoR_CS"/>
</dbReference>
<evidence type="ECO:0000259" key="7">
    <source>
        <dbReference type="PROSITE" id="PS51000"/>
    </source>
</evidence>
<dbReference type="STRING" id="1610493.RPIT_00640"/>
<dbReference type="InterPro" id="IPR014036">
    <property type="entry name" value="DeoR-like_C"/>
</dbReference>
<keyword evidence="2" id="KW-0678">Repressor</keyword>
<protein>
    <recommendedName>
        <fullName evidence="1">Lactose phosphotransferase system repressor</fullName>
    </recommendedName>
</protein>
<dbReference type="Gene3D" id="1.10.10.10">
    <property type="entry name" value="Winged helix-like DNA-binding domain superfamily/Winged helix DNA-binding domain"/>
    <property type="match status" value="1"/>
</dbReference>
<dbReference type="KEGG" id="tfl:RPIT_00640"/>
<dbReference type="EMBL" id="CP019605">
    <property type="protein sequence ID" value="AQP43507.1"/>
    <property type="molecule type" value="Genomic_DNA"/>
</dbReference>
<evidence type="ECO:0000256" key="4">
    <source>
        <dbReference type="ARBA" id="ARBA00023125"/>
    </source>
</evidence>
<dbReference type="SUPFAM" id="SSF46785">
    <property type="entry name" value="Winged helix' DNA-binding domain"/>
    <property type="match status" value="1"/>
</dbReference>
<keyword evidence="3" id="KW-0805">Transcription regulation</keyword>
<evidence type="ECO:0000256" key="5">
    <source>
        <dbReference type="ARBA" id="ARBA00023163"/>
    </source>
</evidence>
<dbReference type="InterPro" id="IPR050313">
    <property type="entry name" value="Carb_Metab_HTH_regulators"/>
</dbReference>
<sequence>MERLDEGARQQAIADSVERIGRARVADLAREFAVSTVTIRKDLNALERRGVLRRVHGAATRLRASDGSAFPSRVSLCPQEKRDIARRAAQRVPDGAVIALDSSSTVYFLAKELLQRRGLTVVTYSLPTASLLLDGSTATVHLLGGVLSRSTRAVMPPADLGAPSVEIEMFFGGAHSASPELGLGEPDEAEAATKRHLALLAPQRYALLTSDKADETAAHTYLGPDEVTGIFTDPGLPADVVSRWRAAGVRVDAGRTR</sequence>
<comment type="function">
    <text evidence="6">Repressor of the lactose catabolism operon. Galactose-6-phosphate is the inducer.</text>
</comment>
<evidence type="ECO:0000256" key="2">
    <source>
        <dbReference type="ARBA" id="ARBA00022491"/>
    </source>
</evidence>
<dbReference type="PROSITE" id="PS51000">
    <property type="entry name" value="HTH_DEOR_2"/>
    <property type="match status" value="1"/>
</dbReference>
<organism evidence="8 9">
    <name type="scientific">Tessaracoccus flavus</name>
    <dbReference type="NCBI Taxonomy" id="1610493"/>
    <lineage>
        <taxon>Bacteria</taxon>
        <taxon>Bacillati</taxon>
        <taxon>Actinomycetota</taxon>
        <taxon>Actinomycetes</taxon>
        <taxon>Propionibacteriales</taxon>
        <taxon>Propionibacteriaceae</taxon>
        <taxon>Tessaracoccus</taxon>
    </lineage>
</organism>
<dbReference type="PANTHER" id="PTHR30363:SF4">
    <property type="entry name" value="GLYCEROL-3-PHOSPHATE REGULON REPRESSOR"/>
    <property type="match status" value="1"/>
</dbReference>
<keyword evidence="9" id="KW-1185">Reference proteome</keyword>
<dbReference type="Pfam" id="PF08220">
    <property type="entry name" value="HTH_DeoR"/>
    <property type="match status" value="1"/>
</dbReference>
<keyword evidence="4" id="KW-0238">DNA-binding</keyword>
<dbReference type="Gene3D" id="3.40.50.1360">
    <property type="match status" value="1"/>
</dbReference>
<dbReference type="Pfam" id="PF00455">
    <property type="entry name" value="DeoRC"/>
    <property type="match status" value="1"/>
</dbReference>
<dbReference type="SUPFAM" id="SSF100950">
    <property type="entry name" value="NagB/RpiA/CoA transferase-like"/>
    <property type="match status" value="1"/>
</dbReference>
<dbReference type="PANTHER" id="PTHR30363">
    <property type="entry name" value="HTH-TYPE TRANSCRIPTIONAL REGULATOR SRLR-RELATED"/>
    <property type="match status" value="1"/>
</dbReference>
<dbReference type="InterPro" id="IPR037171">
    <property type="entry name" value="NagB/RpiA_transferase-like"/>
</dbReference>
<dbReference type="InterPro" id="IPR036390">
    <property type="entry name" value="WH_DNA-bd_sf"/>
</dbReference>
<accession>A0A1Q2CBM7</accession>
<evidence type="ECO:0000313" key="9">
    <source>
        <dbReference type="Proteomes" id="UP000188324"/>
    </source>
</evidence>
<dbReference type="PROSITE" id="PS00894">
    <property type="entry name" value="HTH_DEOR_1"/>
    <property type="match status" value="1"/>
</dbReference>
<keyword evidence="5" id="KW-0804">Transcription</keyword>
<evidence type="ECO:0000256" key="3">
    <source>
        <dbReference type="ARBA" id="ARBA00023015"/>
    </source>
</evidence>
<evidence type="ECO:0000313" key="8">
    <source>
        <dbReference type="EMBL" id="AQP43507.1"/>
    </source>
</evidence>
<dbReference type="GO" id="GO:0003677">
    <property type="term" value="F:DNA binding"/>
    <property type="evidence" value="ECO:0007669"/>
    <property type="project" value="UniProtKB-KW"/>
</dbReference>
<dbReference type="GO" id="GO:0003700">
    <property type="term" value="F:DNA-binding transcription factor activity"/>
    <property type="evidence" value="ECO:0007669"/>
    <property type="project" value="InterPro"/>
</dbReference>
<dbReference type="OrthoDB" id="59108at2"/>
<dbReference type="InterPro" id="IPR001034">
    <property type="entry name" value="DeoR_HTH"/>
</dbReference>
<evidence type="ECO:0000256" key="6">
    <source>
        <dbReference type="ARBA" id="ARBA00024937"/>
    </source>
</evidence>
<gene>
    <name evidence="8" type="ORF">RPIT_00640</name>
</gene>
<dbReference type="SMART" id="SM00420">
    <property type="entry name" value="HTH_DEOR"/>
    <property type="match status" value="1"/>
</dbReference>
<dbReference type="RefSeq" id="WP_077339523.1">
    <property type="nucleotide sequence ID" value="NZ_CP019605.1"/>
</dbReference>
<dbReference type="AlphaFoldDB" id="A0A1Q2CBM7"/>